<evidence type="ECO:0000313" key="6">
    <source>
        <dbReference type="EMBL" id="MFC6903702.1"/>
    </source>
</evidence>
<dbReference type="PANTHER" id="PTHR43464:SF19">
    <property type="entry name" value="UBIQUINONE BIOSYNTHESIS O-METHYLTRANSFERASE, MITOCHONDRIAL"/>
    <property type="match status" value="1"/>
</dbReference>
<keyword evidence="7" id="KW-1185">Reference proteome</keyword>
<evidence type="ECO:0000256" key="4">
    <source>
        <dbReference type="SAM" id="MobiDB-lite"/>
    </source>
</evidence>
<dbReference type="InterPro" id="IPR041698">
    <property type="entry name" value="Methyltransf_25"/>
</dbReference>
<feature type="region of interest" description="Disordered" evidence="4">
    <location>
        <begin position="1"/>
        <end position="23"/>
    </location>
</feature>
<evidence type="ECO:0000256" key="1">
    <source>
        <dbReference type="ARBA" id="ARBA00022603"/>
    </source>
</evidence>
<dbReference type="GO" id="GO:0102208">
    <property type="term" value="F:2-polyprenyl-6-hydroxyphenol methylase activity"/>
    <property type="evidence" value="ECO:0007669"/>
    <property type="project" value="UniProtKB-EC"/>
</dbReference>
<proteinExistence type="predicted"/>
<accession>A0ABD5UWT5</accession>
<dbReference type="GO" id="GO:0032259">
    <property type="term" value="P:methylation"/>
    <property type="evidence" value="ECO:0007669"/>
    <property type="project" value="UniProtKB-KW"/>
</dbReference>
<protein>
    <submittedName>
        <fullName evidence="6">Class I SAM-dependent methyltransferase</fullName>
        <ecNumber evidence="6">2.1.1.222</ecNumber>
        <ecNumber evidence="6">2.1.1.64</ecNumber>
    </submittedName>
</protein>
<name>A0ABD5UWT5_9EURY</name>
<dbReference type="GO" id="GO:0061542">
    <property type="term" value="F:3-demethylubiquinol 3-O-methyltransferase activity"/>
    <property type="evidence" value="ECO:0007669"/>
    <property type="project" value="UniProtKB-EC"/>
</dbReference>
<gene>
    <name evidence="6" type="ORF">ACFQGH_00660</name>
</gene>
<feature type="domain" description="Methyltransferase" evidence="5">
    <location>
        <begin position="38"/>
        <end position="126"/>
    </location>
</feature>
<dbReference type="InterPro" id="IPR029063">
    <property type="entry name" value="SAM-dependent_MTases_sf"/>
</dbReference>
<evidence type="ECO:0000256" key="2">
    <source>
        <dbReference type="ARBA" id="ARBA00022679"/>
    </source>
</evidence>
<dbReference type="EC" id="2.1.1.222" evidence="6"/>
<reference evidence="6 7" key="1">
    <citation type="journal article" date="2019" name="Int. J. Syst. Evol. Microbiol.">
        <title>The Global Catalogue of Microorganisms (GCM) 10K type strain sequencing project: providing services to taxonomists for standard genome sequencing and annotation.</title>
        <authorList>
            <consortium name="The Broad Institute Genomics Platform"/>
            <consortium name="The Broad Institute Genome Sequencing Center for Infectious Disease"/>
            <person name="Wu L."/>
            <person name="Ma J."/>
        </authorList>
    </citation>
    <scope>NUCLEOTIDE SEQUENCE [LARGE SCALE GENOMIC DNA]</scope>
    <source>
        <strain evidence="6 7">CGMCC 1.3240</strain>
    </source>
</reference>
<comment type="caution">
    <text evidence="6">The sequence shown here is derived from an EMBL/GenBank/DDBJ whole genome shotgun (WGS) entry which is preliminary data.</text>
</comment>
<dbReference type="RefSeq" id="WP_340602193.1">
    <property type="nucleotide sequence ID" value="NZ_JBBMXV010000001.1"/>
</dbReference>
<evidence type="ECO:0000259" key="5">
    <source>
        <dbReference type="Pfam" id="PF13649"/>
    </source>
</evidence>
<dbReference type="AlphaFoldDB" id="A0ABD5UWT5"/>
<dbReference type="Proteomes" id="UP001596312">
    <property type="component" value="Unassembled WGS sequence"/>
</dbReference>
<evidence type="ECO:0000313" key="7">
    <source>
        <dbReference type="Proteomes" id="UP001596312"/>
    </source>
</evidence>
<dbReference type="EMBL" id="JBHSXQ010000001">
    <property type="protein sequence ID" value="MFC6903702.1"/>
    <property type="molecule type" value="Genomic_DNA"/>
</dbReference>
<keyword evidence="3" id="KW-0949">S-adenosyl-L-methionine</keyword>
<dbReference type="Gene3D" id="3.40.50.150">
    <property type="entry name" value="Vaccinia Virus protein VP39"/>
    <property type="match status" value="1"/>
</dbReference>
<evidence type="ECO:0000256" key="3">
    <source>
        <dbReference type="ARBA" id="ARBA00022691"/>
    </source>
</evidence>
<dbReference type="CDD" id="cd02440">
    <property type="entry name" value="AdoMet_MTases"/>
    <property type="match status" value="1"/>
</dbReference>
<keyword evidence="1 6" id="KW-0489">Methyltransferase</keyword>
<organism evidence="6 7">
    <name type="scientific">Halalkalicoccus tibetensis</name>
    <dbReference type="NCBI Taxonomy" id="175632"/>
    <lineage>
        <taxon>Archaea</taxon>
        <taxon>Methanobacteriati</taxon>
        <taxon>Methanobacteriota</taxon>
        <taxon>Stenosarchaea group</taxon>
        <taxon>Halobacteria</taxon>
        <taxon>Halobacteriales</taxon>
        <taxon>Halococcaceae</taxon>
        <taxon>Halalkalicoccus</taxon>
    </lineage>
</organism>
<keyword evidence="2 6" id="KW-0808">Transferase</keyword>
<dbReference type="SUPFAM" id="SSF53335">
    <property type="entry name" value="S-adenosyl-L-methionine-dependent methyltransferases"/>
    <property type="match status" value="1"/>
</dbReference>
<dbReference type="EC" id="2.1.1.64" evidence="6"/>
<sequence length="186" mass="21187">MTDERAHWNERYREREPPTEPSDLLREWVDDLPDGRALDVATGGGRNALFLAEHDYSVDAIDVAEEGLGIARERADERGLSEQIEFVRADVEDHDFPAEAYDAVVVSHYYSLNALPDLKEALAPGGVLLYEHRLHPPDDRSSRFRFRANELLRACLDLRIVRYEEPMGITEDATDVRLVARKPSSE</sequence>
<dbReference type="PANTHER" id="PTHR43464">
    <property type="entry name" value="METHYLTRANSFERASE"/>
    <property type="match status" value="1"/>
</dbReference>
<dbReference type="Pfam" id="PF13649">
    <property type="entry name" value="Methyltransf_25"/>
    <property type="match status" value="1"/>
</dbReference>